<dbReference type="Pfam" id="PF22725">
    <property type="entry name" value="GFO_IDH_MocA_C3"/>
    <property type="match status" value="1"/>
</dbReference>
<evidence type="ECO:0000313" key="6">
    <source>
        <dbReference type="Proteomes" id="UP001401887"/>
    </source>
</evidence>
<evidence type="ECO:0000259" key="3">
    <source>
        <dbReference type="Pfam" id="PF01408"/>
    </source>
</evidence>
<dbReference type="EMBL" id="BAABRP010000003">
    <property type="protein sequence ID" value="GAA5512551.1"/>
    <property type="molecule type" value="Genomic_DNA"/>
</dbReference>
<dbReference type="Gene3D" id="3.30.360.10">
    <property type="entry name" value="Dihydrodipicolinate Reductase, domain 2"/>
    <property type="match status" value="1"/>
</dbReference>
<proteinExistence type="inferred from homology"/>
<dbReference type="InterPro" id="IPR036291">
    <property type="entry name" value="NAD(P)-bd_dom_sf"/>
</dbReference>
<comment type="similarity">
    <text evidence="1">Belongs to the Gfo/Idh/MocA family.</text>
</comment>
<dbReference type="RefSeq" id="WP_345462634.1">
    <property type="nucleotide sequence ID" value="NZ_BAABRP010000003.1"/>
</dbReference>
<accession>A0ABP9W5C5</accession>
<evidence type="ECO:0000256" key="2">
    <source>
        <dbReference type="ARBA" id="ARBA00023002"/>
    </source>
</evidence>
<dbReference type="PANTHER" id="PTHR22604">
    <property type="entry name" value="OXIDOREDUCTASES"/>
    <property type="match status" value="1"/>
</dbReference>
<sequence>MTAFTWGILGAARIARALIPAIRAAGGEVSVLGVRDPHSERARAFAADWSIPQVGTYADVIASDVQAVYNPLPNDAHLPWTQAALRSGKHALTEKPLSLNAGEAQLLAETAAETGRVLLEAFAYHFQPHVLRVREIVASGELGEVRAYRGAFGFPLTRPDDFRWDAARGGGALYDVGCYAVNLARLLLGEPDHVTAQARWTAGGVDMGLSGTLHFGEALASIDCAFDWGATPTQRLTVVGTAGSLDMAGVFRSQTDEPLTLRVRAAQGERTETFPPHDGYAAMVAHFQQAARGEEALLYPPQDAVRQARVLDALFEAAREGQRVAVAG</sequence>
<evidence type="ECO:0000259" key="4">
    <source>
        <dbReference type="Pfam" id="PF22725"/>
    </source>
</evidence>
<dbReference type="Pfam" id="PF01408">
    <property type="entry name" value="GFO_IDH_MocA"/>
    <property type="match status" value="1"/>
</dbReference>
<gene>
    <name evidence="5" type="ORF">Dcar01_01267</name>
</gene>
<keyword evidence="2" id="KW-0560">Oxidoreductase</keyword>
<dbReference type="PANTHER" id="PTHR22604:SF105">
    <property type="entry name" value="TRANS-1,2-DIHYDROBENZENE-1,2-DIOL DEHYDROGENASE"/>
    <property type="match status" value="1"/>
</dbReference>
<dbReference type="InterPro" id="IPR000683">
    <property type="entry name" value="Gfo/Idh/MocA-like_OxRdtase_N"/>
</dbReference>
<protein>
    <submittedName>
        <fullName evidence="5">dTDP-3,4-didehydro-2,6-dideoxy-alpha-D-glucose 3-reductase</fullName>
    </submittedName>
</protein>
<dbReference type="SUPFAM" id="SSF51735">
    <property type="entry name" value="NAD(P)-binding Rossmann-fold domains"/>
    <property type="match status" value="1"/>
</dbReference>
<dbReference type="Proteomes" id="UP001401887">
    <property type="component" value="Unassembled WGS sequence"/>
</dbReference>
<evidence type="ECO:0000256" key="1">
    <source>
        <dbReference type="ARBA" id="ARBA00010928"/>
    </source>
</evidence>
<name>A0ABP9W5C5_9DEIO</name>
<dbReference type="Gene3D" id="3.40.50.720">
    <property type="entry name" value="NAD(P)-binding Rossmann-like Domain"/>
    <property type="match status" value="1"/>
</dbReference>
<feature type="domain" description="Gfo/Idh/MocA-like oxidoreductase N-terminal" evidence="3">
    <location>
        <begin position="4"/>
        <end position="120"/>
    </location>
</feature>
<comment type="caution">
    <text evidence="5">The sequence shown here is derived from an EMBL/GenBank/DDBJ whole genome shotgun (WGS) entry which is preliminary data.</text>
</comment>
<keyword evidence="6" id="KW-1185">Reference proteome</keyword>
<reference evidence="5 6" key="1">
    <citation type="submission" date="2024-02" db="EMBL/GenBank/DDBJ databases">
        <title>Deinococcus carri NBRC 110142.</title>
        <authorList>
            <person name="Ichikawa N."/>
            <person name="Katano-Makiyama Y."/>
            <person name="Hidaka K."/>
        </authorList>
    </citation>
    <scope>NUCLEOTIDE SEQUENCE [LARGE SCALE GENOMIC DNA]</scope>
    <source>
        <strain evidence="5 6">NBRC 110142</strain>
    </source>
</reference>
<dbReference type="InterPro" id="IPR055170">
    <property type="entry name" value="GFO_IDH_MocA-like_dom"/>
</dbReference>
<dbReference type="SUPFAM" id="SSF55347">
    <property type="entry name" value="Glyceraldehyde-3-phosphate dehydrogenase-like, C-terminal domain"/>
    <property type="match status" value="1"/>
</dbReference>
<dbReference type="InterPro" id="IPR050984">
    <property type="entry name" value="Gfo/Idh/MocA_domain"/>
</dbReference>
<evidence type="ECO:0000313" key="5">
    <source>
        <dbReference type="EMBL" id="GAA5512551.1"/>
    </source>
</evidence>
<feature type="domain" description="GFO/IDH/MocA-like oxidoreductase" evidence="4">
    <location>
        <begin position="131"/>
        <end position="245"/>
    </location>
</feature>
<organism evidence="5 6">
    <name type="scientific">Deinococcus carri</name>
    <dbReference type="NCBI Taxonomy" id="1211323"/>
    <lineage>
        <taxon>Bacteria</taxon>
        <taxon>Thermotogati</taxon>
        <taxon>Deinococcota</taxon>
        <taxon>Deinococci</taxon>
        <taxon>Deinococcales</taxon>
        <taxon>Deinococcaceae</taxon>
        <taxon>Deinococcus</taxon>
    </lineage>
</organism>